<dbReference type="GO" id="GO:0045174">
    <property type="term" value="F:glutathione dehydrogenase (ascorbate) activity"/>
    <property type="evidence" value="ECO:0007669"/>
    <property type="project" value="InterPro"/>
</dbReference>
<evidence type="ECO:0000313" key="6">
    <source>
        <dbReference type="EMBL" id="CAA3011488.1"/>
    </source>
</evidence>
<evidence type="ECO:0000256" key="3">
    <source>
        <dbReference type="ARBA" id="ARBA00024194"/>
    </source>
</evidence>
<sequence>MSSNPSDPLEVCSKASLTKPNALGDCPFTQRILLTLDLPFALKLVNFTNEPEWFLKVSPEGKVPLIKLDEKSSLNPHWQNPLKRLQCWRTMLVVPELESY</sequence>
<dbReference type="GO" id="GO:0033355">
    <property type="term" value="P:ascorbate glutathione cycle"/>
    <property type="evidence" value="ECO:0007669"/>
    <property type="project" value="InterPro"/>
</dbReference>
<feature type="domain" description="GST N-terminal" evidence="5">
    <location>
        <begin position="26"/>
        <end position="70"/>
    </location>
</feature>
<keyword evidence="2" id="KW-0808">Transferase</keyword>
<dbReference type="GO" id="GO:0004364">
    <property type="term" value="F:glutathione transferase activity"/>
    <property type="evidence" value="ECO:0007669"/>
    <property type="project" value="UniProtKB-EC"/>
</dbReference>
<comment type="similarity">
    <text evidence="3">Belongs to the GST superfamily. DHAR family.</text>
</comment>
<comment type="catalytic activity">
    <reaction evidence="4">
        <text>RX + glutathione = an S-substituted glutathione + a halide anion + H(+)</text>
        <dbReference type="Rhea" id="RHEA:16437"/>
        <dbReference type="ChEBI" id="CHEBI:15378"/>
        <dbReference type="ChEBI" id="CHEBI:16042"/>
        <dbReference type="ChEBI" id="CHEBI:17792"/>
        <dbReference type="ChEBI" id="CHEBI:57925"/>
        <dbReference type="ChEBI" id="CHEBI:90779"/>
        <dbReference type="EC" id="2.5.1.18"/>
    </reaction>
</comment>
<keyword evidence="7" id="KW-1185">Reference proteome</keyword>
<dbReference type="SUPFAM" id="SSF52833">
    <property type="entry name" value="Thioredoxin-like"/>
    <property type="match status" value="1"/>
</dbReference>
<comment type="caution">
    <text evidence="6">The sequence shown here is derived from an EMBL/GenBank/DDBJ whole genome shotgun (WGS) entry which is preliminary data.</text>
</comment>
<name>A0A8S0U2D9_OLEEU</name>
<evidence type="ECO:0000256" key="1">
    <source>
        <dbReference type="ARBA" id="ARBA00012452"/>
    </source>
</evidence>
<reference evidence="6 7" key="1">
    <citation type="submission" date="2019-12" db="EMBL/GenBank/DDBJ databases">
        <authorList>
            <person name="Alioto T."/>
            <person name="Alioto T."/>
            <person name="Gomez Garrido J."/>
        </authorList>
    </citation>
    <scope>NUCLEOTIDE SEQUENCE [LARGE SCALE GENOMIC DNA]</scope>
</reference>
<dbReference type="Gene3D" id="3.40.30.10">
    <property type="entry name" value="Glutaredoxin"/>
    <property type="match status" value="1"/>
</dbReference>
<evidence type="ECO:0000256" key="2">
    <source>
        <dbReference type="ARBA" id="ARBA00022679"/>
    </source>
</evidence>
<evidence type="ECO:0000313" key="7">
    <source>
        <dbReference type="Proteomes" id="UP000594638"/>
    </source>
</evidence>
<organism evidence="6 7">
    <name type="scientific">Olea europaea subsp. europaea</name>
    <dbReference type="NCBI Taxonomy" id="158383"/>
    <lineage>
        <taxon>Eukaryota</taxon>
        <taxon>Viridiplantae</taxon>
        <taxon>Streptophyta</taxon>
        <taxon>Embryophyta</taxon>
        <taxon>Tracheophyta</taxon>
        <taxon>Spermatophyta</taxon>
        <taxon>Magnoliopsida</taxon>
        <taxon>eudicotyledons</taxon>
        <taxon>Gunneridae</taxon>
        <taxon>Pentapetalae</taxon>
        <taxon>asterids</taxon>
        <taxon>lamiids</taxon>
        <taxon>Lamiales</taxon>
        <taxon>Oleaceae</taxon>
        <taxon>Oleeae</taxon>
        <taxon>Olea</taxon>
    </lineage>
</organism>
<accession>A0A8S0U2D9</accession>
<gene>
    <name evidence="6" type="ORF">OLEA9_A004736</name>
</gene>
<protein>
    <recommendedName>
        <fullName evidence="1">glutathione transferase</fullName>
        <ecNumber evidence="1">2.5.1.18</ecNumber>
    </recommendedName>
</protein>
<dbReference type="InterPro" id="IPR044627">
    <property type="entry name" value="DHAR1/2/3/4"/>
</dbReference>
<dbReference type="PANTHER" id="PTHR44420">
    <property type="entry name" value="GLUTATHIONE S-TRANSFERASE DHAR2-RELATED"/>
    <property type="match status" value="1"/>
</dbReference>
<evidence type="ECO:0000259" key="5">
    <source>
        <dbReference type="Pfam" id="PF13409"/>
    </source>
</evidence>
<dbReference type="InterPro" id="IPR036249">
    <property type="entry name" value="Thioredoxin-like_sf"/>
</dbReference>
<dbReference type="PANTHER" id="PTHR44420:SF1">
    <property type="entry name" value="GLUTATHIONE S-TRANSFERASE DHAR3, CHLOROPLASTIC"/>
    <property type="match status" value="1"/>
</dbReference>
<dbReference type="InterPro" id="IPR004045">
    <property type="entry name" value="Glutathione_S-Trfase_N"/>
</dbReference>
<proteinExistence type="inferred from homology"/>
<dbReference type="Pfam" id="PF13409">
    <property type="entry name" value="GST_N_2"/>
    <property type="match status" value="1"/>
</dbReference>
<dbReference type="Gramene" id="OE9A004736T5">
    <property type="protein sequence ID" value="OE9A004736C5"/>
    <property type="gene ID" value="OE9A004736"/>
</dbReference>
<dbReference type="EC" id="2.5.1.18" evidence="1"/>
<dbReference type="EMBL" id="CACTIH010007370">
    <property type="protein sequence ID" value="CAA3011488.1"/>
    <property type="molecule type" value="Genomic_DNA"/>
</dbReference>
<dbReference type="OrthoDB" id="1935530at2759"/>
<evidence type="ECO:0000256" key="4">
    <source>
        <dbReference type="ARBA" id="ARBA00047960"/>
    </source>
</evidence>
<dbReference type="AlphaFoldDB" id="A0A8S0U2D9"/>
<dbReference type="Proteomes" id="UP000594638">
    <property type="component" value="Unassembled WGS sequence"/>
</dbReference>